<accession>A0A376ACP4</accession>
<name>A0A376ACP4_9HYPH</name>
<reference evidence="3" key="1">
    <citation type="submission" date="2018-07" db="EMBL/GenBank/DDBJ databases">
        <authorList>
            <person name="Peiro R."/>
            <person name="Begona"/>
            <person name="Cbmso G."/>
            <person name="Lopez M."/>
            <person name="Gonzalez S."/>
        </authorList>
    </citation>
    <scope>NUCLEOTIDE SEQUENCE [LARGE SCALE GENOMIC DNA]</scope>
</reference>
<dbReference type="AlphaFoldDB" id="A0A376ACP4"/>
<keyword evidence="3" id="KW-1185">Reference proteome</keyword>
<dbReference type="Proteomes" id="UP000254764">
    <property type="component" value="Unassembled WGS sequence"/>
</dbReference>
<evidence type="ECO:0000256" key="1">
    <source>
        <dbReference type="SAM" id="MobiDB-lite"/>
    </source>
</evidence>
<sequence>MKPEGLWQEPKSAPEPIRQAKKAASCKPELAGAVLADEPSGVGPSPPRRGEGGA</sequence>
<evidence type="ECO:0000313" key="2">
    <source>
        <dbReference type="EMBL" id="SSC65223.1"/>
    </source>
</evidence>
<gene>
    <name evidence="2" type="ORF">RHIZ70_931</name>
</gene>
<feature type="region of interest" description="Disordered" evidence="1">
    <location>
        <begin position="1"/>
        <end position="54"/>
    </location>
</feature>
<proteinExistence type="predicted"/>
<protein>
    <submittedName>
        <fullName evidence="2">Uncharacterized protein</fullName>
    </submittedName>
</protein>
<organism evidence="2 3">
    <name type="scientific">Ciceribacter selenitireducens ATCC BAA-1503</name>
    <dbReference type="NCBI Taxonomy" id="1336235"/>
    <lineage>
        <taxon>Bacteria</taxon>
        <taxon>Pseudomonadati</taxon>
        <taxon>Pseudomonadota</taxon>
        <taxon>Alphaproteobacteria</taxon>
        <taxon>Hyphomicrobiales</taxon>
        <taxon>Rhizobiaceae</taxon>
        <taxon>Ciceribacter</taxon>
    </lineage>
</organism>
<dbReference type="EMBL" id="UEYP01000019">
    <property type="protein sequence ID" value="SSC65223.1"/>
    <property type="molecule type" value="Genomic_DNA"/>
</dbReference>
<evidence type="ECO:0000313" key="3">
    <source>
        <dbReference type="Proteomes" id="UP000254764"/>
    </source>
</evidence>